<evidence type="ECO:0008006" key="3">
    <source>
        <dbReference type="Google" id="ProtNLM"/>
    </source>
</evidence>
<dbReference type="Pfam" id="PF08309">
    <property type="entry name" value="LVIVD"/>
    <property type="match status" value="9"/>
</dbReference>
<reference evidence="1" key="2">
    <citation type="journal article" date="2021" name="Microbiome">
        <title>Successional dynamics and alternative stable states in a saline activated sludge microbial community over 9 years.</title>
        <authorList>
            <person name="Wang Y."/>
            <person name="Ye J."/>
            <person name="Ju F."/>
            <person name="Liu L."/>
            <person name="Boyd J.A."/>
            <person name="Deng Y."/>
            <person name="Parks D.H."/>
            <person name="Jiang X."/>
            <person name="Yin X."/>
            <person name="Woodcroft B.J."/>
            <person name="Tyson G.W."/>
            <person name="Hugenholtz P."/>
            <person name="Polz M.F."/>
            <person name="Zhang T."/>
        </authorList>
    </citation>
    <scope>NUCLEOTIDE SEQUENCE</scope>
    <source>
        <strain evidence="1">HKST-UBA01</strain>
    </source>
</reference>
<comment type="caution">
    <text evidence="1">The sequence shown here is derived from an EMBL/GenBank/DDBJ whole genome shotgun (WGS) entry which is preliminary data.</text>
</comment>
<dbReference type="Proteomes" id="UP000697710">
    <property type="component" value="Unassembled WGS sequence"/>
</dbReference>
<proteinExistence type="predicted"/>
<sequence length="706" mass="73482">EALDKLFPGLGDSPMGETLTIPETARGTSPLVSIGSWPFGSARATAADEDRQLLFYGMGGVVRTLDISDPANPTVVTDDLHTGGLVQELCYDGANQHLLVAAGRGGLEIWDVANPAAPTRLSVTEVIYAGVEAPAVDVDLSDGIAYVAADFGLVHIFDISNPAAPVDLGITGVPDCKHVVIHEPYLYATGHDFGRFEILGPGDIRHLSQESNIAINASVGEVVGARAYVVKNGDILILDLTSAFFPVIGSYSLSGYSFTDLQAQGLDLYAGDAGDGFLVLNLSSPTSPSMIGSYAASGARTVQIVGVRAYTTWAQSADIVDISDPTLPSQIGENIAPASSAYDAEAQDGLVYVADSSKGFFVLDASDPASPFAIGNTTIPGLPLDVTIDGSYAFVASQFEGLQVVDVSDPTNPVVVGSHATPDYARGVDVVGNLAYVADLTGGLLIYDVTDPTDPIEIGSLGLPQGADRVTVENGIAYCATGSDGLRIVDVSDPTLPALLGGLGSTDFTVDSALHGDYLLQANFGGGMRVVDVSNPTHPLQVATFDPPGIIAWGISVHGDIAFLSSASNELFALDVSDPTNPVLLDSRETVGDAFQSFPDGGRTFVADGSAGVAIYQYLQPASTDEGDPVSIGASGVVLRMEGHAALFQLPQRETTLGIYDARGRSVLRESGQQTVRFDPGRSGVYFWKASGDSDGTQTGRVVIVR</sequence>
<dbReference type="InterPro" id="IPR013211">
    <property type="entry name" value="LVIVD"/>
</dbReference>
<accession>A0A956RQG1</accession>
<dbReference type="SUPFAM" id="SSF101908">
    <property type="entry name" value="Putative isomerase YbhE"/>
    <property type="match status" value="2"/>
</dbReference>
<gene>
    <name evidence="1" type="ORF">KC729_16240</name>
</gene>
<name>A0A956RQG1_UNCEI</name>
<feature type="non-terminal residue" evidence="1">
    <location>
        <position position="1"/>
    </location>
</feature>
<evidence type="ECO:0000313" key="2">
    <source>
        <dbReference type="Proteomes" id="UP000697710"/>
    </source>
</evidence>
<reference evidence="1" key="1">
    <citation type="submission" date="2020-04" db="EMBL/GenBank/DDBJ databases">
        <authorList>
            <person name="Zhang T."/>
        </authorList>
    </citation>
    <scope>NUCLEOTIDE SEQUENCE</scope>
    <source>
        <strain evidence="1">HKST-UBA01</strain>
    </source>
</reference>
<dbReference type="EMBL" id="JAGQHR010000618">
    <property type="protein sequence ID" value="MCA9729238.1"/>
    <property type="molecule type" value="Genomic_DNA"/>
</dbReference>
<dbReference type="AlphaFoldDB" id="A0A956RQG1"/>
<organism evidence="1 2">
    <name type="scientific">Eiseniibacteriota bacterium</name>
    <dbReference type="NCBI Taxonomy" id="2212470"/>
    <lineage>
        <taxon>Bacteria</taxon>
        <taxon>Candidatus Eiseniibacteriota</taxon>
    </lineage>
</organism>
<evidence type="ECO:0000313" key="1">
    <source>
        <dbReference type="EMBL" id="MCA9729238.1"/>
    </source>
</evidence>
<protein>
    <recommendedName>
        <fullName evidence="3">T9SS type A sorting domain-containing protein</fullName>
    </recommendedName>
</protein>